<dbReference type="Pfam" id="PF00672">
    <property type="entry name" value="HAMP"/>
    <property type="match status" value="1"/>
</dbReference>
<keyword evidence="7" id="KW-0902">Two-component regulatory system</keyword>
<dbReference type="Gene3D" id="3.30.565.10">
    <property type="entry name" value="Histidine kinase-like ATPase, C-terminal domain"/>
    <property type="match status" value="1"/>
</dbReference>
<feature type="domain" description="Histidine kinase" evidence="11">
    <location>
        <begin position="223"/>
        <end position="437"/>
    </location>
</feature>
<dbReference type="CDD" id="cd00082">
    <property type="entry name" value="HisKA"/>
    <property type="match status" value="1"/>
</dbReference>
<feature type="transmembrane region" description="Helical" evidence="10">
    <location>
        <begin position="7"/>
        <end position="29"/>
    </location>
</feature>
<dbReference type="SUPFAM" id="SSF47384">
    <property type="entry name" value="Homodimeric domain of signal transducing histidine kinase"/>
    <property type="match status" value="1"/>
</dbReference>
<dbReference type="InterPro" id="IPR004358">
    <property type="entry name" value="Sig_transdc_His_kin-like_C"/>
</dbReference>
<keyword evidence="10" id="KW-1133">Transmembrane helix</keyword>
<evidence type="ECO:0000256" key="6">
    <source>
        <dbReference type="ARBA" id="ARBA00022777"/>
    </source>
</evidence>
<evidence type="ECO:0000259" key="12">
    <source>
        <dbReference type="PROSITE" id="PS50885"/>
    </source>
</evidence>
<dbReference type="SUPFAM" id="SSF55874">
    <property type="entry name" value="ATPase domain of HSP90 chaperone/DNA topoisomerase II/histidine kinase"/>
    <property type="match status" value="1"/>
</dbReference>
<dbReference type="PANTHER" id="PTHR45453:SF1">
    <property type="entry name" value="PHOSPHATE REGULON SENSOR PROTEIN PHOR"/>
    <property type="match status" value="1"/>
</dbReference>
<comment type="catalytic activity">
    <reaction evidence="1">
        <text>ATP + protein L-histidine = ADP + protein N-phospho-L-histidine.</text>
        <dbReference type="EC" id="2.7.13.3"/>
    </reaction>
</comment>
<dbReference type="Pfam" id="PF02518">
    <property type="entry name" value="HATPase_c"/>
    <property type="match status" value="1"/>
</dbReference>
<dbReference type="PANTHER" id="PTHR45453">
    <property type="entry name" value="PHOSPHATE REGULON SENSOR PROTEIN PHOR"/>
    <property type="match status" value="1"/>
</dbReference>
<dbReference type="InterPro" id="IPR005467">
    <property type="entry name" value="His_kinase_dom"/>
</dbReference>
<gene>
    <name evidence="13" type="ORF">IO98_08995</name>
</gene>
<proteinExistence type="predicted"/>
<accession>A0A084JNA9</accession>
<keyword evidence="6" id="KW-0418">Kinase</keyword>
<dbReference type="InterPro" id="IPR050351">
    <property type="entry name" value="BphY/WalK/GraS-like"/>
</dbReference>
<dbReference type="Proteomes" id="UP000028525">
    <property type="component" value="Unassembled WGS sequence"/>
</dbReference>
<reference evidence="13 14" key="1">
    <citation type="submission" date="2014-07" db="EMBL/GenBank/DDBJ databases">
        <title>Draft genome of Clostridium celerecrescens 152B isolated from sediments associated with methane hydrate from Krishna Godavari basin.</title>
        <authorList>
            <person name="Honkalas V.S."/>
            <person name="Dabir A.P."/>
            <person name="Arora P."/>
            <person name="Dhakephalkar P.K."/>
        </authorList>
    </citation>
    <scope>NUCLEOTIDE SEQUENCE [LARGE SCALE GENOMIC DNA]</scope>
    <source>
        <strain evidence="13 14">152B</strain>
    </source>
</reference>
<feature type="domain" description="HAMP" evidence="12">
    <location>
        <begin position="163"/>
        <end position="215"/>
    </location>
</feature>
<dbReference type="InterPro" id="IPR003661">
    <property type="entry name" value="HisK_dim/P_dom"/>
</dbReference>
<dbReference type="FunFam" id="3.30.565.10:FF:000006">
    <property type="entry name" value="Sensor histidine kinase WalK"/>
    <property type="match status" value="1"/>
</dbReference>
<keyword evidence="8 10" id="KW-0472">Membrane</keyword>
<dbReference type="GO" id="GO:0000155">
    <property type="term" value="F:phosphorelay sensor kinase activity"/>
    <property type="evidence" value="ECO:0007669"/>
    <property type="project" value="InterPro"/>
</dbReference>
<keyword evidence="10" id="KW-0812">Transmembrane</keyword>
<dbReference type="Gene3D" id="6.10.340.10">
    <property type="match status" value="1"/>
</dbReference>
<evidence type="ECO:0000256" key="10">
    <source>
        <dbReference type="SAM" id="Phobius"/>
    </source>
</evidence>
<protein>
    <recommendedName>
        <fullName evidence="3">histidine kinase</fullName>
        <ecNumber evidence="3">2.7.13.3</ecNumber>
    </recommendedName>
</protein>
<comment type="subcellular location">
    <subcellularLocation>
        <location evidence="2">Membrane</location>
    </subcellularLocation>
</comment>
<evidence type="ECO:0000259" key="11">
    <source>
        <dbReference type="PROSITE" id="PS50109"/>
    </source>
</evidence>
<keyword evidence="14" id="KW-1185">Reference proteome</keyword>
<dbReference type="EC" id="2.7.13.3" evidence="3"/>
<dbReference type="OrthoDB" id="9762826at2"/>
<dbReference type="FunFam" id="1.10.287.130:FF:000001">
    <property type="entry name" value="Two-component sensor histidine kinase"/>
    <property type="match status" value="1"/>
</dbReference>
<dbReference type="PRINTS" id="PR00344">
    <property type="entry name" value="BCTRLSENSOR"/>
</dbReference>
<keyword evidence="4" id="KW-0597">Phosphoprotein</keyword>
<evidence type="ECO:0000256" key="5">
    <source>
        <dbReference type="ARBA" id="ARBA00022679"/>
    </source>
</evidence>
<dbReference type="EMBL" id="JPME01000011">
    <property type="protein sequence ID" value="KEZ90443.1"/>
    <property type="molecule type" value="Genomic_DNA"/>
</dbReference>
<dbReference type="CDD" id="cd06225">
    <property type="entry name" value="HAMP"/>
    <property type="match status" value="1"/>
</dbReference>
<dbReference type="PROSITE" id="PS50109">
    <property type="entry name" value="HIS_KIN"/>
    <property type="match status" value="1"/>
</dbReference>
<dbReference type="Gene3D" id="1.10.287.130">
    <property type="match status" value="1"/>
</dbReference>
<dbReference type="SMART" id="SM00387">
    <property type="entry name" value="HATPase_c"/>
    <property type="match status" value="1"/>
</dbReference>
<dbReference type="InterPro" id="IPR036097">
    <property type="entry name" value="HisK_dim/P_sf"/>
</dbReference>
<evidence type="ECO:0000256" key="2">
    <source>
        <dbReference type="ARBA" id="ARBA00004370"/>
    </source>
</evidence>
<comment type="caution">
    <text evidence="13">The sequence shown here is derived from an EMBL/GenBank/DDBJ whole genome shotgun (WGS) entry which is preliminary data.</text>
</comment>
<evidence type="ECO:0000313" key="14">
    <source>
        <dbReference type="Proteomes" id="UP000028525"/>
    </source>
</evidence>
<dbReference type="InterPro" id="IPR003594">
    <property type="entry name" value="HATPase_dom"/>
</dbReference>
<dbReference type="GO" id="GO:0016036">
    <property type="term" value="P:cellular response to phosphate starvation"/>
    <property type="evidence" value="ECO:0007669"/>
    <property type="project" value="TreeGrafter"/>
</dbReference>
<dbReference type="PROSITE" id="PS50885">
    <property type="entry name" value="HAMP"/>
    <property type="match status" value="1"/>
</dbReference>
<evidence type="ECO:0000256" key="3">
    <source>
        <dbReference type="ARBA" id="ARBA00012438"/>
    </source>
</evidence>
<evidence type="ECO:0000313" key="13">
    <source>
        <dbReference type="EMBL" id="KEZ90443.1"/>
    </source>
</evidence>
<feature type="transmembrane region" description="Helical" evidence="10">
    <location>
        <begin position="143"/>
        <end position="162"/>
    </location>
</feature>
<dbReference type="STRING" id="29354.IO98_08995"/>
<keyword evidence="5" id="KW-0808">Transferase</keyword>
<dbReference type="SMART" id="SM00388">
    <property type="entry name" value="HisKA"/>
    <property type="match status" value="1"/>
</dbReference>
<dbReference type="InterPro" id="IPR036890">
    <property type="entry name" value="HATPase_C_sf"/>
</dbReference>
<dbReference type="AlphaFoldDB" id="A0A084JNA9"/>
<feature type="region of interest" description="Disordered" evidence="9">
    <location>
        <begin position="82"/>
        <end position="101"/>
    </location>
</feature>
<name>A0A084JNA9_9FIRM</name>
<sequence>MKKSQRLMWKIFIFLLGFCALLLVILWLFETVFLSKMYEDIRRKEINNAIAMIEKNIDNPNLNQIIMQLSDDSEILVTPAHDFVPPNRPNPENRPAPENRPQMRQAITETRDFIMSDGRTVSLVFYAMISPVNATISTIKVQLYYVTGIMFVLSIILAFAIAKTVSKPIEKLNKSAKILATGNYDIHFSGKGYREIHELSDTLNHSASELSKVERLRRELMANISHDLRTPLALIYSHAEMMHDFPDEITSEQTQTIMDETQRLSSLVNDILDVSRLETGTMELNTAAYNMTESIDKTVGRIADLVKKENYNLVFEHDEEVFVNADEVKITQAIYNLLTNAIHYSTNDLTIIIRQKVTDKVVRIEVEDHGEGIGKDNLPYIWDRYYKIDKRHKRAITGTGLGLSIVKKIVELHHGDYGVDSQVGKGSVFWFQIPGINKVQPKGEQSN</sequence>
<dbReference type="GO" id="GO:0004721">
    <property type="term" value="F:phosphoprotein phosphatase activity"/>
    <property type="evidence" value="ECO:0007669"/>
    <property type="project" value="TreeGrafter"/>
</dbReference>
<dbReference type="RefSeq" id="WP_038280248.1">
    <property type="nucleotide sequence ID" value="NZ_JPME01000011.1"/>
</dbReference>
<dbReference type="InterPro" id="IPR003660">
    <property type="entry name" value="HAMP_dom"/>
</dbReference>
<evidence type="ECO:0000256" key="4">
    <source>
        <dbReference type="ARBA" id="ARBA00022553"/>
    </source>
</evidence>
<evidence type="ECO:0000256" key="1">
    <source>
        <dbReference type="ARBA" id="ARBA00000085"/>
    </source>
</evidence>
<evidence type="ECO:0000256" key="9">
    <source>
        <dbReference type="SAM" id="MobiDB-lite"/>
    </source>
</evidence>
<organism evidence="13 14">
    <name type="scientific">Lacrimispora celerecrescens</name>
    <dbReference type="NCBI Taxonomy" id="29354"/>
    <lineage>
        <taxon>Bacteria</taxon>
        <taxon>Bacillati</taxon>
        <taxon>Bacillota</taxon>
        <taxon>Clostridia</taxon>
        <taxon>Lachnospirales</taxon>
        <taxon>Lachnospiraceae</taxon>
        <taxon>Lacrimispora</taxon>
    </lineage>
</organism>
<evidence type="ECO:0000256" key="7">
    <source>
        <dbReference type="ARBA" id="ARBA00023012"/>
    </source>
</evidence>
<dbReference type="Pfam" id="PF00512">
    <property type="entry name" value="HisKA"/>
    <property type="match status" value="1"/>
</dbReference>
<evidence type="ECO:0000256" key="8">
    <source>
        <dbReference type="ARBA" id="ARBA00023136"/>
    </source>
</evidence>
<dbReference type="GO" id="GO:0005886">
    <property type="term" value="C:plasma membrane"/>
    <property type="evidence" value="ECO:0007669"/>
    <property type="project" value="TreeGrafter"/>
</dbReference>